<reference evidence="2 3" key="1">
    <citation type="submission" date="2010-03" db="EMBL/GenBank/DDBJ databases">
        <title>Complete sequence of Sideroxydans lithotrophicus ES-1.</title>
        <authorList>
            <consortium name="US DOE Joint Genome Institute"/>
            <person name="Lucas S."/>
            <person name="Copeland A."/>
            <person name="Lapidus A."/>
            <person name="Cheng J.-F."/>
            <person name="Bruce D."/>
            <person name="Goodwin L."/>
            <person name="Pitluck S."/>
            <person name="Munk A.C."/>
            <person name="Detter J.C."/>
            <person name="Han C."/>
            <person name="Tapia R."/>
            <person name="Larimer F."/>
            <person name="Land M."/>
            <person name="Hauser L."/>
            <person name="Kyrpides N."/>
            <person name="Ivanova N."/>
            <person name="Emerson D."/>
            <person name="Woyke T."/>
        </authorList>
    </citation>
    <scope>NUCLEOTIDE SEQUENCE [LARGE SCALE GENOMIC DNA]</scope>
    <source>
        <strain evidence="2 3">ES-1</strain>
    </source>
</reference>
<evidence type="ECO:0000259" key="1">
    <source>
        <dbReference type="Pfam" id="PF19624"/>
    </source>
</evidence>
<dbReference type="AlphaFoldDB" id="D5CPW1"/>
<proteinExistence type="predicted"/>
<organism evidence="2 3">
    <name type="scientific">Sideroxydans lithotrophicus (strain ES-1)</name>
    <dbReference type="NCBI Taxonomy" id="580332"/>
    <lineage>
        <taxon>Bacteria</taxon>
        <taxon>Pseudomonadati</taxon>
        <taxon>Pseudomonadota</taxon>
        <taxon>Betaproteobacteria</taxon>
        <taxon>Nitrosomonadales</taxon>
        <taxon>Gallionellaceae</taxon>
        <taxon>Sideroxydans</taxon>
    </lineage>
</organism>
<dbReference type="InterPro" id="IPR046132">
    <property type="entry name" value="DUF6129"/>
</dbReference>
<accession>D5CPW1</accession>
<evidence type="ECO:0000313" key="2">
    <source>
        <dbReference type="EMBL" id="ADE11125.1"/>
    </source>
</evidence>
<dbReference type="RefSeq" id="WP_013029023.1">
    <property type="nucleotide sequence ID" value="NC_013959.1"/>
</dbReference>
<dbReference type="Proteomes" id="UP000001625">
    <property type="component" value="Chromosome"/>
</dbReference>
<keyword evidence="3" id="KW-1185">Reference proteome</keyword>
<dbReference type="STRING" id="580332.Slit_0887"/>
<dbReference type="HOGENOM" id="CLU_184991_0_0_4"/>
<feature type="domain" description="DUF6129" evidence="1">
    <location>
        <begin position="27"/>
        <end position="75"/>
    </location>
</feature>
<sequence>MIAAATLEQIASAADSMSALNDESLVALKQTWPDLRFTLCNDDDMPARLPPALKRARFNLYLVNGSEHCLSLTDDPANAIGVVLASVDAD</sequence>
<name>D5CPW1_SIDLE</name>
<dbReference type="Pfam" id="PF19624">
    <property type="entry name" value="DUF6129"/>
    <property type="match status" value="1"/>
</dbReference>
<dbReference type="KEGG" id="slt:Slit_0887"/>
<dbReference type="EMBL" id="CP001965">
    <property type="protein sequence ID" value="ADE11125.1"/>
    <property type="molecule type" value="Genomic_DNA"/>
</dbReference>
<evidence type="ECO:0000313" key="3">
    <source>
        <dbReference type="Proteomes" id="UP000001625"/>
    </source>
</evidence>
<gene>
    <name evidence="2" type="ordered locus">Slit_0887</name>
</gene>
<dbReference type="OrthoDB" id="8563875at2"/>
<dbReference type="eggNOG" id="ENOG5032ZP4">
    <property type="taxonomic scope" value="Bacteria"/>
</dbReference>
<protein>
    <recommendedName>
        <fullName evidence="1">DUF6129 domain-containing protein</fullName>
    </recommendedName>
</protein>